<organism evidence="2 3">
    <name type="scientific">Geodermatophilus saharensis</name>
    <dbReference type="NCBI Taxonomy" id="1137994"/>
    <lineage>
        <taxon>Bacteria</taxon>
        <taxon>Bacillati</taxon>
        <taxon>Actinomycetota</taxon>
        <taxon>Actinomycetes</taxon>
        <taxon>Geodermatophilales</taxon>
        <taxon>Geodermatophilaceae</taxon>
        <taxon>Geodermatophilus</taxon>
    </lineage>
</organism>
<dbReference type="InterPro" id="IPR036291">
    <property type="entry name" value="NAD(P)-bd_dom_sf"/>
</dbReference>
<evidence type="ECO:0000259" key="1">
    <source>
        <dbReference type="Pfam" id="PF13460"/>
    </source>
</evidence>
<dbReference type="PANTHER" id="PTHR43162:SF1">
    <property type="entry name" value="PRESTALK A DIFFERENTIATION PROTEIN A"/>
    <property type="match status" value="1"/>
</dbReference>
<proteinExistence type="predicted"/>
<dbReference type="Gene3D" id="3.40.50.720">
    <property type="entry name" value="NAD(P)-binding Rossmann-like Domain"/>
    <property type="match status" value="1"/>
</dbReference>
<reference evidence="3" key="1">
    <citation type="submission" date="2017-06" db="EMBL/GenBank/DDBJ databases">
        <authorList>
            <person name="Varghese N."/>
            <person name="Submissions S."/>
        </authorList>
    </citation>
    <scope>NUCLEOTIDE SEQUENCE [LARGE SCALE GENOMIC DNA]</scope>
    <source>
        <strain evidence="3">DSM 45423</strain>
    </source>
</reference>
<dbReference type="InterPro" id="IPR016040">
    <property type="entry name" value="NAD(P)-bd_dom"/>
</dbReference>
<evidence type="ECO:0000313" key="3">
    <source>
        <dbReference type="Proteomes" id="UP000198386"/>
    </source>
</evidence>
<keyword evidence="3" id="KW-1185">Reference proteome</keyword>
<sequence>MSVLVAGATGTVGSEVVRRLAAPGVDVRAGARDPGRASAGLPPGVPAVRLDLEDAASWPAALDGVEALFLLRPPEVARTERLQPFLDAVVAAGVRRVVLLSVQAAGRNPLLPHRALEKRVEATGLAWTHLRPANFYQNLLTVHREEIRDRSRISVPAGNGRTAHVDVRDLAEVAARALTEPGHEGRAYELTAPEAPTFAEIAATLSAVLGRPVVYPHPGVVAFAREKRREGTPAGLVLVMTLLFTTTRLGLAARTTDDLARLLGREPTTLRRFVEEHADAWRPETG</sequence>
<dbReference type="Gene3D" id="3.90.25.10">
    <property type="entry name" value="UDP-galactose 4-epimerase, domain 1"/>
    <property type="match status" value="1"/>
</dbReference>
<evidence type="ECO:0000313" key="2">
    <source>
        <dbReference type="EMBL" id="SNT01120.1"/>
    </source>
</evidence>
<protein>
    <submittedName>
        <fullName evidence="2">Uncharacterized conserved protein YbjT, contains NAD(P)-binding and DUF2867 domains</fullName>
    </submittedName>
</protein>
<dbReference type="RefSeq" id="WP_176450157.1">
    <property type="nucleotide sequence ID" value="NZ_FZOH01000013.1"/>
</dbReference>
<gene>
    <name evidence="2" type="ORF">SAMN04488107_4645</name>
</gene>
<dbReference type="EMBL" id="FZOH01000013">
    <property type="protein sequence ID" value="SNT01120.1"/>
    <property type="molecule type" value="Genomic_DNA"/>
</dbReference>
<name>A0A239J5M8_9ACTN</name>
<dbReference type="InterPro" id="IPR051604">
    <property type="entry name" value="Ergot_Alk_Oxidoreductase"/>
</dbReference>
<accession>A0A239J5M8</accession>
<dbReference type="AlphaFoldDB" id="A0A239J5M8"/>
<feature type="domain" description="NAD(P)-binding" evidence="1">
    <location>
        <begin position="7"/>
        <end position="181"/>
    </location>
</feature>
<dbReference type="Proteomes" id="UP000198386">
    <property type="component" value="Unassembled WGS sequence"/>
</dbReference>
<dbReference type="SUPFAM" id="SSF51735">
    <property type="entry name" value="NAD(P)-binding Rossmann-fold domains"/>
    <property type="match status" value="1"/>
</dbReference>
<dbReference type="Pfam" id="PF13460">
    <property type="entry name" value="NAD_binding_10"/>
    <property type="match status" value="1"/>
</dbReference>
<dbReference type="PANTHER" id="PTHR43162">
    <property type="match status" value="1"/>
</dbReference>